<reference evidence="3 4" key="1">
    <citation type="journal article" date="2010" name="Plant Cell">
        <title>The Chlorella variabilis NC64A genome reveals adaptation to photosymbiosis, coevolution with viruses, and cryptic sex.</title>
        <authorList>
            <person name="Blanc G."/>
            <person name="Duncan G."/>
            <person name="Agarkova I."/>
            <person name="Borodovsky M."/>
            <person name="Gurnon J."/>
            <person name="Kuo A."/>
            <person name="Lindquist E."/>
            <person name="Lucas S."/>
            <person name="Pangilinan J."/>
            <person name="Polle J."/>
            <person name="Salamov A."/>
            <person name="Terry A."/>
            <person name="Yamada T."/>
            <person name="Dunigan D.D."/>
            <person name="Grigoriev I.V."/>
            <person name="Claverie J.M."/>
            <person name="Van Etten J.L."/>
        </authorList>
    </citation>
    <scope>NUCLEOTIDE SEQUENCE [LARGE SCALE GENOMIC DNA]</scope>
    <source>
        <strain evidence="3 4">NC64A</strain>
    </source>
</reference>
<dbReference type="EMBL" id="GL433861">
    <property type="protein sequence ID" value="EFN51712.1"/>
    <property type="molecule type" value="Genomic_DNA"/>
</dbReference>
<dbReference type="Proteomes" id="UP000008141">
    <property type="component" value="Unassembled WGS sequence"/>
</dbReference>
<keyword evidence="2" id="KW-0472">Membrane</keyword>
<evidence type="ECO:0000256" key="1">
    <source>
        <dbReference type="SAM" id="MobiDB-lite"/>
    </source>
</evidence>
<dbReference type="GeneID" id="17351166"/>
<evidence type="ECO:0000313" key="3">
    <source>
        <dbReference type="EMBL" id="EFN51712.1"/>
    </source>
</evidence>
<dbReference type="RefSeq" id="XP_005843814.1">
    <property type="nucleotide sequence ID" value="XM_005843752.1"/>
</dbReference>
<feature type="transmembrane region" description="Helical" evidence="2">
    <location>
        <begin position="140"/>
        <end position="159"/>
    </location>
</feature>
<gene>
    <name evidence="3" type="ORF">CHLNCDRAFT_139869</name>
</gene>
<dbReference type="AlphaFoldDB" id="E1ZR34"/>
<dbReference type="OrthoDB" id="515346at2759"/>
<sequence>MAKEDATPRRGTRATAARTPRTTRRAAAAAAASSEEEEEQPQVAPRTTRRRGAAAKAAKEPPPPADDSPAEEEEQQPAPRATLRRRGAAAAKKAAAESEAEPEAAEPAAPTPSNSRRAGKDGAAAPAEEKLIGSFGSPTFFLLLLLATSAVLATLAYPYCQQRDCAELMHNLPELAGEAAADVYGQLRERALSAADALQAQVQTLLDIVRPGGYDDGGACQFDASTALHAVMPMGGEFVALHAAAAATLGGQGAENKAAVALLVCELGADCLSSVENVDAAVSDPSQCVLHLDGPQLGDDADALQTTPAGIVVLRRIDEMSPALLPVLVDAMGQDGSLPGPDGEYVATTDATFFLTSLVPPEAFDNLKEQVKFKLDVKNLMVVDFVLRAGEGEKEEVATQAKALRRQIDFVIPIGSDPLWGVATEAGDAEGGESKCHLNATEVVGWLLPEGDDWTTVRETAASVLGAERTHAGTELQPAAVLFACDGEEGCENAVIEAGRATSGGRDCMLILEGSRLDSVAGLQAMLAGFLSNTPDGIVVLNRIDKMAPEVLGVLVDAMSHEGAVQPDDGPEPVSTSGATFLLTAHMPSPVFKHVENELRFRQDAYHHMVADFRDRAADKREAGMLAEALQQRLDALLPVGSDPDEYDAWVAAQLAAGLPTERVVVDEEGEVEWQEVQEGEWEEEEPPPEGDWDEQEEFYMDHEEGAAEEGETEEGEAEGEWQEEEGDAANAQWDAAAEEAAQAEAEEWAAADDDHAAAPVDGEEGDGSAWEEQPPGEDLPQVPYEGEEGDGGSWEEPADDADDRLAAEWEATAEDQQYHQQAVGDDGAYEHQYDPVAEAVVHPQ</sequence>
<keyword evidence="2" id="KW-1133">Transmembrane helix</keyword>
<feature type="region of interest" description="Disordered" evidence="1">
    <location>
        <begin position="675"/>
        <end position="694"/>
    </location>
</feature>
<feature type="compositionally biased region" description="Low complexity" evidence="1">
    <location>
        <begin position="729"/>
        <end position="744"/>
    </location>
</feature>
<keyword evidence="2" id="KW-0812">Transmembrane</keyword>
<protein>
    <submittedName>
        <fullName evidence="3">Uncharacterized protein</fullName>
    </submittedName>
</protein>
<evidence type="ECO:0000313" key="4">
    <source>
        <dbReference type="Proteomes" id="UP000008141"/>
    </source>
</evidence>
<keyword evidence="4" id="KW-1185">Reference proteome</keyword>
<feature type="compositionally biased region" description="Low complexity" evidence="1">
    <location>
        <begin position="13"/>
        <end position="32"/>
    </location>
</feature>
<organism evidence="4">
    <name type="scientific">Chlorella variabilis</name>
    <name type="common">Green alga</name>
    <dbReference type="NCBI Taxonomy" id="554065"/>
    <lineage>
        <taxon>Eukaryota</taxon>
        <taxon>Viridiplantae</taxon>
        <taxon>Chlorophyta</taxon>
        <taxon>core chlorophytes</taxon>
        <taxon>Trebouxiophyceae</taxon>
        <taxon>Chlorellales</taxon>
        <taxon>Chlorellaceae</taxon>
        <taxon>Chlorella clade</taxon>
        <taxon>Chlorella</taxon>
    </lineage>
</organism>
<feature type="compositionally biased region" description="Acidic residues" evidence="1">
    <location>
        <begin position="707"/>
        <end position="728"/>
    </location>
</feature>
<proteinExistence type="predicted"/>
<evidence type="ECO:0000256" key="2">
    <source>
        <dbReference type="SAM" id="Phobius"/>
    </source>
</evidence>
<accession>E1ZR34</accession>
<dbReference type="InParanoid" id="E1ZR34"/>
<dbReference type="KEGG" id="cvr:CHLNCDRAFT_139869"/>
<feature type="region of interest" description="Disordered" evidence="1">
    <location>
        <begin position="1"/>
        <end position="124"/>
    </location>
</feature>
<name>E1ZR34_CHLVA</name>
<feature type="region of interest" description="Disordered" evidence="1">
    <location>
        <begin position="705"/>
        <end position="845"/>
    </location>
</feature>